<dbReference type="AlphaFoldDB" id="A0A081P2J6"/>
<reference evidence="1 2" key="1">
    <citation type="submission" date="2014-06" db="EMBL/GenBank/DDBJ databases">
        <title>Draft genome sequence of Paenibacillus sp. MSt1.</title>
        <authorList>
            <person name="Aw Y.K."/>
            <person name="Ong K.S."/>
            <person name="Gan H.M."/>
            <person name="Lee S.M."/>
        </authorList>
    </citation>
    <scope>NUCLEOTIDE SEQUENCE [LARGE SCALE GENOMIC DNA]</scope>
    <source>
        <strain evidence="1 2">MSt1</strain>
    </source>
</reference>
<dbReference type="EMBL" id="JNVM01000013">
    <property type="protein sequence ID" value="KEQ24919.1"/>
    <property type="molecule type" value="Genomic_DNA"/>
</dbReference>
<proteinExistence type="predicted"/>
<dbReference type="Proteomes" id="UP000028123">
    <property type="component" value="Unassembled WGS sequence"/>
</dbReference>
<comment type="caution">
    <text evidence="1">The sequence shown here is derived from an EMBL/GenBank/DDBJ whole genome shotgun (WGS) entry which is preliminary data.</text>
</comment>
<gene>
    <name evidence="1" type="ORF">ET33_06050</name>
</gene>
<name>A0A081P2J6_9BACL</name>
<evidence type="ECO:0000313" key="1">
    <source>
        <dbReference type="EMBL" id="KEQ24919.1"/>
    </source>
</evidence>
<evidence type="ECO:0000313" key="2">
    <source>
        <dbReference type="Proteomes" id="UP000028123"/>
    </source>
</evidence>
<accession>A0A081P2J6</accession>
<dbReference type="RefSeq" id="WP_036684065.1">
    <property type="nucleotide sequence ID" value="NZ_JNVM01000013.1"/>
</dbReference>
<protein>
    <submittedName>
        <fullName evidence="1">Uncharacterized protein</fullName>
    </submittedName>
</protein>
<organism evidence="1 2">
    <name type="scientific">Paenibacillus tyrfis</name>
    <dbReference type="NCBI Taxonomy" id="1501230"/>
    <lineage>
        <taxon>Bacteria</taxon>
        <taxon>Bacillati</taxon>
        <taxon>Bacillota</taxon>
        <taxon>Bacilli</taxon>
        <taxon>Bacillales</taxon>
        <taxon>Paenibacillaceae</taxon>
        <taxon>Paenibacillus</taxon>
    </lineage>
</organism>
<sequence length="91" mass="10508">MSLIVGRKEAPKQHLADQLSDDALQNQMNYLLAQMEIAVLYGESLTSEKMVHLSQQLDVYVIVAQSRRMNKHLSTKHVLFEHTMSDLERRV</sequence>
<keyword evidence="2" id="KW-1185">Reference proteome</keyword>
<dbReference type="OrthoDB" id="9887400at2"/>